<evidence type="ECO:0000256" key="1">
    <source>
        <dbReference type="ARBA" id="ARBA00006941"/>
    </source>
</evidence>
<gene>
    <name evidence="4" type="ORF">PCOR1329_LOCUS13496</name>
</gene>
<dbReference type="InterPro" id="IPR035991">
    <property type="entry name" value="Casein_kinase_II_beta-like"/>
</dbReference>
<dbReference type="SUPFAM" id="SSF57798">
    <property type="entry name" value="Casein kinase II beta subunit"/>
    <property type="match status" value="1"/>
</dbReference>
<dbReference type="SMART" id="SM01085">
    <property type="entry name" value="CK_II_beta"/>
    <property type="match status" value="1"/>
</dbReference>
<dbReference type="Gene3D" id="2.20.25.20">
    <property type="match status" value="1"/>
</dbReference>
<sequence length="366" mass="40532">MHGLAYESDEDRRGVLRRQRLDPLVLRHQGPRGSCRGGGGEYIRDNFNLYGLRQLIQYYPHALEMILSNEAPDEDDLADGEFLEIYRDATVLYGLIHARFIVSPRGLQVMREKYLQGVFGTCPRVYCERQHVLPIGTSEDVRVSQVKMFCPLCEQVYSPMSKFKELDGAYFGTSFPQVFLQTYASLVPLEPPRSFVARVHGFKMHRQKSLIARRLREQAASSQSAGTRPADKLKDAQQSQDLITAELRRAPLAPASCRWSERAAGAFLPRGGILRESVPAKGVGGWQKRRRRGVEVGAGHASPSGPALPAARPGPLFTVCGLGPPPDKLAGRRGGLLPPHPSLRYLASLLSSPLLHLQPLARGHQG</sequence>
<comment type="subunit">
    <text evidence="2">Tetramer of two alpha and two beta subunits.</text>
</comment>
<keyword evidence="5" id="KW-1185">Reference proteome</keyword>
<evidence type="ECO:0000256" key="2">
    <source>
        <dbReference type="RuleBase" id="RU361268"/>
    </source>
</evidence>
<comment type="similarity">
    <text evidence="1 2">Belongs to the casein kinase 2 subunit beta family.</text>
</comment>
<accession>A0ABN9QUC9</accession>
<dbReference type="Gene3D" id="1.10.1820.10">
    <property type="entry name" value="protein kinase ck2 holoenzyme, chain C, domain 1"/>
    <property type="match status" value="1"/>
</dbReference>
<dbReference type="Proteomes" id="UP001189429">
    <property type="component" value="Unassembled WGS sequence"/>
</dbReference>
<dbReference type="PANTHER" id="PTHR11740">
    <property type="entry name" value="CASEIN KINASE II SUBUNIT BETA"/>
    <property type="match status" value="1"/>
</dbReference>
<comment type="caution">
    <text evidence="4">The sequence shown here is derived from an EMBL/GenBank/DDBJ whole genome shotgun (WGS) entry which is preliminary data.</text>
</comment>
<protein>
    <recommendedName>
        <fullName evidence="2">Casein kinase II subunit beta</fullName>
        <shortName evidence="2">CK II beta</shortName>
    </recommendedName>
</protein>
<evidence type="ECO:0000256" key="3">
    <source>
        <dbReference type="SAM" id="MobiDB-lite"/>
    </source>
</evidence>
<dbReference type="PROSITE" id="PS01101">
    <property type="entry name" value="CK2_BETA"/>
    <property type="match status" value="1"/>
</dbReference>
<reference evidence="4" key="1">
    <citation type="submission" date="2023-10" db="EMBL/GenBank/DDBJ databases">
        <authorList>
            <person name="Chen Y."/>
            <person name="Shah S."/>
            <person name="Dougan E. K."/>
            <person name="Thang M."/>
            <person name="Chan C."/>
        </authorList>
    </citation>
    <scope>NUCLEOTIDE SEQUENCE [LARGE SCALE GENOMIC DNA]</scope>
</reference>
<dbReference type="InterPro" id="IPR016149">
    <property type="entry name" value="Casein_kin_II_reg-sub_N"/>
</dbReference>
<dbReference type="PANTHER" id="PTHR11740:SF0">
    <property type="entry name" value="CASEIN KINASE II SUBUNIT BETA"/>
    <property type="match status" value="1"/>
</dbReference>
<name>A0ABN9QUC9_9DINO</name>
<dbReference type="Pfam" id="PF01214">
    <property type="entry name" value="CK_II_beta"/>
    <property type="match status" value="1"/>
</dbReference>
<evidence type="ECO:0000313" key="4">
    <source>
        <dbReference type="EMBL" id="CAK0807703.1"/>
    </source>
</evidence>
<dbReference type="PRINTS" id="PR00472">
    <property type="entry name" value="CASNKINASEII"/>
</dbReference>
<dbReference type="InterPro" id="IPR000704">
    <property type="entry name" value="Casein_kinase_II_reg-sub"/>
</dbReference>
<dbReference type="EMBL" id="CAUYUJ010003991">
    <property type="protein sequence ID" value="CAK0807703.1"/>
    <property type="molecule type" value="Genomic_DNA"/>
</dbReference>
<evidence type="ECO:0000313" key="5">
    <source>
        <dbReference type="Proteomes" id="UP001189429"/>
    </source>
</evidence>
<proteinExistence type="inferred from homology"/>
<feature type="region of interest" description="Disordered" evidence="3">
    <location>
        <begin position="216"/>
        <end position="237"/>
    </location>
</feature>
<organism evidence="4 5">
    <name type="scientific">Prorocentrum cordatum</name>
    <dbReference type="NCBI Taxonomy" id="2364126"/>
    <lineage>
        <taxon>Eukaryota</taxon>
        <taxon>Sar</taxon>
        <taxon>Alveolata</taxon>
        <taxon>Dinophyceae</taxon>
        <taxon>Prorocentrales</taxon>
        <taxon>Prorocentraceae</taxon>
        <taxon>Prorocentrum</taxon>
    </lineage>
</organism>